<dbReference type="PANTHER" id="PTHR36510">
    <property type="entry name" value="GLUTAMATE--CYSTEINE LIGASE 2-RELATED"/>
    <property type="match status" value="1"/>
</dbReference>
<evidence type="ECO:0000313" key="2">
    <source>
        <dbReference type="EMBL" id="RKS77899.1"/>
    </source>
</evidence>
<organism evidence="2 3">
    <name type="scientific">Motilibacter peucedani</name>
    <dbReference type="NCBI Taxonomy" id="598650"/>
    <lineage>
        <taxon>Bacteria</taxon>
        <taxon>Bacillati</taxon>
        <taxon>Actinomycetota</taxon>
        <taxon>Actinomycetes</taxon>
        <taxon>Motilibacterales</taxon>
        <taxon>Motilibacteraceae</taxon>
        <taxon>Motilibacter</taxon>
    </lineage>
</organism>
<evidence type="ECO:0000256" key="1">
    <source>
        <dbReference type="ARBA" id="ARBA00048819"/>
    </source>
</evidence>
<proteinExistence type="predicted"/>
<comment type="caution">
    <text evidence="2">The sequence shown here is derived from an EMBL/GenBank/DDBJ whole genome shotgun (WGS) entry which is preliminary data.</text>
</comment>
<dbReference type="Gene3D" id="3.30.590.20">
    <property type="match status" value="1"/>
</dbReference>
<dbReference type="SUPFAM" id="SSF55931">
    <property type="entry name" value="Glutamine synthetase/guanido kinase"/>
    <property type="match status" value="1"/>
</dbReference>
<dbReference type="InParanoid" id="A0A420XT30"/>
<dbReference type="GO" id="GO:0016879">
    <property type="term" value="F:ligase activity, forming carbon-nitrogen bonds"/>
    <property type="evidence" value="ECO:0007669"/>
    <property type="project" value="TreeGrafter"/>
</dbReference>
<accession>A0A420XT30</accession>
<dbReference type="Pfam" id="PF04107">
    <property type="entry name" value="GCS2"/>
    <property type="match status" value="1"/>
</dbReference>
<comment type="catalytic activity">
    <reaction evidence="1">
        <text>L-cysteine + L-glutamate + ATP = gamma-L-glutamyl-L-cysteine + ADP + phosphate + H(+)</text>
        <dbReference type="Rhea" id="RHEA:13285"/>
        <dbReference type="ChEBI" id="CHEBI:15378"/>
        <dbReference type="ChEBI" id="CHEBI:29985"/>
        <dbReference type="ChEBI" id="CHEBI:30616"/>
        <dbReference type="ChEBI" id="CHEBI:35235"/>
        <dbReference type="ChEBI" id="CHEBI:43474"/>
        <dbReference type="ChEBI" id="CHEBI:58173"/>
        <dbReference type="ChEBI" id="CHEBI:456216"/>
        <dbReference type="EC" id="6.3.2.2"/>
    </reaction>
</comment>
<dbReference type="RefSeq" id="WP_121192880.1">
    <property type="nucleotide sequence ID" value="NZ_RBWV01000010.1"/>
</dbReference>
<protein>
    <submittedName>
        <fullName evidence="2">Gamma-glutamyl:cysteine ligase YbdK (ATP-grasp superfamily)</fullName>
    </submittedName>
</protein>
<keyword evidence="3" id="KW-1185">Reference proteome</keyword>
<name>A0A420XT30_9ACTN</name>
<dbReference type="InterPro" id="IPR050141">
    <property type="entry name" value="GCL_type2/YbdK_subfam"/>
</dbReference>
<dbReference type="EMBL" id="RBWV01000010">
    <property type="protein sequence ID" value="RKS77899.1"/>
    <property type="molecule type" value="Genomic_DNA"/>
</dbReference>
<gene>
    <name evidence="2" type="ORF">CLV35_1602</name>
</gene>
<reference evidence="2 3" key="1">
    <citation type="submission" date="2018-10" db="EMBL/GenBank/DDBJ databases">
        <title>Genomic Encyclopedia of Archaeal and Bacterial Type Strains, Phase II (KMG-II): from individual species to whole genera.</title>
        <authorList>
            <person name="Goeker M."/>
        </authorList>
    </citation>
    <scope>NUCLEOTIDE SEQUENCE [LARGE SCALE GENOMIC DNA]</scope>
    <source>
        <strain evidence="2 3">RP-AC37</strain>
    </source>
</reference>
<dbReference type="AlphaFoldDB" id="A0A420XT30"/>
<dbReference type="PIRSF" id="PIRSF012666">
    <property type="entry name" value="UCP012666"/>
    <property type="match status" value="1"/>
</dbReference>
<sequence>MGKPVEQREFTRDDRRRYREKVHRDLDALARMLAEDRFADESPMTGLEVELNLVDAQGDPAMRNAQVLESIADPAFQTELGRFTIEVNVPPQVLGGRSAEQLEGALRTTLDSADSRAEAVQARILMVGVLPTLREQDVSSASISDDSRYALLDEQILTARGEDISLAISGREQVSTLADSIAPEAACTSTQLHQQLRPEHFAAAWNASQAVSGVQLAVGANSPYLFGRQLWQETRIALFQQATDTRSEELKAQGVRPRVWFGERWVTSIFDLFEENVRYFPALLPVCSDEDPLAVLEAGGAPELSELALLNGTIYRWNRPIYDVTDGSPHLRVENRVLPAGPTVLDTLANALFYYGVTRVLAEEERPVWSRLPFGVAEDNFLRGARDGIEASVTWPGMGRLRATDLVLRHLLPLAHEGLARYGVDPDLRDRYLGVVEGRCAARRNAASWQVAQTTLLESRHGMDRASALRAMTGTYRELMHTNDPVHTWPVG</sequence>
<dbReference type="InterPro" id="IPR016602">
    <property type="entry name" value="UCP012666"/>
</dbReference>
<evidence type="ECO:0000313" key="3">
    <source>
        <dbReference type="Proteomes" id="UP000281955"/>
    </source>
</evidence>
<dbReference type="InterPro" id="IPR014746">
    <property type="entry name" value="Gln_synth/guanido_kin_cat_dom"/>
</dbReference>
<keyword evidence="2" id="KW-0436">Ligase</keyword>
<dbReference type="InterPro" id="IPR006336">
    <property type="entry name" value="GCS2"/>
</dbReference>
<dbReference type="OrthoDB" id="240589at2"/>
<dbReference type="PANTHER" id="PTHR36510:SF3">
    <property type="entry name" value="CONSERVED PROTEIN"/>
    <property type="match status" value="1"/>
</dbReference>
<dbReference type="Proteomes" id="UP000281955">
    <property type="component" value="Unassembled WGS sequence"/>
</dbReference>